<name>A0A0C3DB61_9AGAM</name>
<sequence>YGTTDNYNTEAFEHLHIDLAKEGWRASNTRNVLPQMTKWLERLEKIEIFGRYVSHSLEEEESDDLLMQTVVIVLAKHPTVPSQSIRSIKVLHSAPYFSRDLKCFLNSLLPPRQAISRVQLQYLDLGLGLECFDVWHSYKLQMDKLGNDVDGKEEKETIKAKPGDTGRFDTVVVAHSAAAESTGLQEELAYVEWYRVSQTPGAHHNMYTVSKL</sequence>
<dbReference type="EMBL" id="KN822175">
    <property type="protein sequence ID" value="KIM53614.1"/>
    <property type="molecule type" value="Genomic_DNA"/>
</dbReference>
<accession>A0A0C3DB61</accession>
<proteinExistence type="predicted"/>
<feature type="non-terminal residue" evidence="1">
    <location>
        <position position="212"/>
    </location>
</feature>
<feature type="non-terminal residue" evidence="1">
    <location>
        <position position="1"/>
    </location>
</feature>
<dbReference type="InParanoid" id="A0A0C3DB61"/>
<dbReference type="Proteomes" id="UP000053989">
    <property type="component" value="Unassembled WGS sequence"/>
</dbReference>
<gene>
    <name evidence="1" type="ORF">SCLCIDRAFT_90812</name>
</gene>
<dbReference type="AlphaFoldDB" id="A0A0C3DB61"/>
<dbReference type="STRING" id="1036808.A0A0C3DB61"/>
<evidence type="ECO:0000313" key="1">
    <source>
        <dbReference type="EMBL" id="KIM53614.1"/>
    </source>
</evidence>
<organism evidence="1 2">
    <name type="scientific">Scleroderma citrinum Foug A</name>
    <dbReference type="NCBI Taxonomy" id="1036808"/>
    <lineage>
        <taxon>Eukaryota</taxon>
        <taxon>Fungi</taxon>
        <taxon>Dikarya</taxon>
        <taxon>Basidiomycota</taxon>
        <taxon>Agaricomycotina</taxon>
        <taxon>Agaricomycetes</taxon>
        <taxon>Agaricomycetidae</taxon>
        <taxon>Boletales</taxon>
        <taxon>Sclerodermatineae</taxon>
        <taxon>Sclerodermataceae</taxon>
        <taxon>Scleroderma</taxon>
    </lineage>
</organism>
<keyword evidence="2" id="KW-1185">Reference proteome</keyword>
<evidence type="ECO:0000313" key="2">
    <source>
        <dbReference type="Proteomes" id="UP000053989"/>
    </source>
</evidence>
<dbReference type="OrthoDB" id="2576233at2759"/>
<reference evidence="2" key="2">
    <citation type="submission" date="2015-01" db="EMBL/GenBank/DDBJ databases">
        <title>Evolutionary Origins and Diversification of the Mycorrhizal Mutualists.</title>
        <authorList>
            <consortium name="DOE Joint Genome Institute"/>
            <consortium name="Mycorrhizal Genomics Consortium"/>
            <person name="Kohler A."/>
            <person name="Kuo A."/>
            <person name="Nagy L.G."/>
            <person name="Floudas D."/>
            <person name="Copeland A."/>
            <person name="Barry K.W."/>
            <person name="Cichocki N."/>
            <person name="Veneault-Fourrey C."/>
            <person name="LaButti K."/>
            <person name="Lindquist E.A."/>
            <person name="Lipzen A."/>
            <person name="Lundell T."/>
            <person name="Morin E."/>
            <person name="Murat C."/>
            <person name="Riley R."/>
            <person name="Ohm R."/>
            <person name="Sun H."/>
            <person name="Tunlid A."/>
            <person name="Henrissat B."/>
            <person name="Grigoriev I.V."/>
            <person name="Hibbett D.S."/>
            <person name="Martin F."/>
        </authorList>
    </citation>
    <scope>NUCLEOTIDE SEQUENCE [LARGE SCALE GENOMIC DNA]</scope>
    <source>
        <strain evidence="2">Foug A</strain>
    </source>
</reference>
<protein>
    <submittedName>
        <fullName evidence="1">Uncharacterized protein</fullName>
    </submittedName>
</protein>
<reference evidence="1 2" key="1">
    <citation type="submission" date="2014-04" db="EMBL/GenBank/DDBJ databases">
        <authorList>
            <consortium name="DOE Joint Genome Institute"/>
            <person name="Kuo A."/>
            <person name="Kohler A."/>
            <person name="Nagy L.G."/>
            <person name="Floudas D."/>
            <person name="Copeland A."/>
            <person name="Barry K.W."/>
            <person name="Cichocki N."/>
            <person name="Veneault-Fourrey C."/>
            <person name="LaButti K."/>
            <person name="Lindquist E.A."/>
            <person name="Lipzen A."/>
            <person name="Lundell T."/>
            <person name="Morin E."/>
            <person name="Murat C."/>
            <person name="Sun H."/>
            <person name="Tunlid A."/>
            <person name="Henrissat B."/>
            <person name="Grigoriev I.V."/>
            <person name="Hibbett D.S."/>
            <person name="Martin F."/>
            <person name="Nordberg H.P."/>
            <person name="Cantor M.N."/>
            <person name="Hua S.X."/>
        </authorList>
    </citation>
    <scope>NUCLEOTIDE SEQUENCE [LARGE SCALE GENOMIC DNA]</scope>
    <source>
        <strain evidence="1 2">Foug A</strain>
    </source>
</reference>
<dbReference type="HOGENOM" id="CLU_006344_0_0_1"/>